<reference evidence="14" key="1">
    <citation type="submission" date="2024-06" db="EMBL/GenBank/DDBJ databases">
        <authorList>
            <person name="Liu X."/>
            <person name="Lenzi L."/>
            <person name="Haldenby T S."/>
            <person name="Uol C."/>
        </authorList>
    </citation>
    <scope>NUCLEOTIDE SEQUENCE</scope>
</reference>
<dbReference type="PANTHER" id="PTHR16222">
    <property type="entry name" value="ADP-RIBOSYLGLYCOHYDROLASE"/>
    <property type="match status" value="1"/>
</dbReference>
<feature type="binding site" evidence="12">
    <location>
        <position position="54"/>
    </location>
    <ligand>
        <name>Mg(2+)</name>
        <dbReference type="ChEBI" id="CHEBI:18420"/>
        <label>1</label>
    </ligand>
</feature>
<dbReference type="GO" id="GO:0046872">
    <property type="term" value="F:metal ion binding"/>
    <property type="evidence" value="ECO:0007669"/>
    <property type="project" value="UniProtKB-KW"/>
</dbReference>
<evidence type="ECO:0000256" key="8">
    <source>
        <dbReference type="ARBA" id="ARBA00042850"/>
    </source>
</evidence>
<dbReference type="Gene3D" id="1.10.4080.10">
    <property type="entry name" value="ADP-ribosylation/Crystallin J1"/>
    <property type="match status" value="1"/>
</dbReference>
<evidence type="ECO:0000313" key="14">
    <source>
        <dbReference type="EMBL" id="CAL5130689.1"/>
    </source>
</evidence>
<dbReference type="InterPro" id="IPR050792">
    <property type="entry name" value="ADP-ribosylglycohydrolase"/>
</dbReference>
<evidence type="ECO:0000256" key="7">
    <source>
        <dbReference type="ARBA" id="ARBA00042722"/>
    </source>
</evidence>
<feature type="compositionally biased region" description="Polar residues" evidence="13">
    <location>
        <begin position="373"/>
        <end position="383"/>
    </location>
</feature>
<dbReference type="GO" id="GO:0005634">
    <property type="term" value="C:nucleus"/>
    <property type="evidence" value="ECO:0007669"/>
    <property type="project" value="TreeGrafter"/>
</dbReference>
<feature type="binding site" evidence="12">
    <location>
        <position position="303"/>
    </location>
    <ligand>
        <name>Mg(2+)</name>
        <dbReference type="ChEBI" id="CHEBI:18420"/>
        <label>1</label>
    </ligand>
</feature>
<dbReference type="EMBL" id="CAXLJL010000070">
    <property type="protein sequence ID" value="CAL5130689.1"/>
    <property type="molecule type" value="Genomic_DNA"/>
</dbReference>
<dbReference type="GO" id="GO:0005739">
    <property type="term" value="C:mitochondrion"/>
    <property type="evidence" value="ECO:0007669"/>
    <property type="project" value="TreeGrafter"/>
</dbReference>
<dbReference type="Pfam" id="PF03747">
    <property type="entry name" value="ADP_ribosyl_GH"/>
    <property type="match status" value="1"/>
</dbReference>
<sequence>MDFMDFRRGVLAGGLIGDCYGYLYEKRKKIKLADVLNCIQESVSGDQRSQIGYSDDTQMGWGLLKSLNSQGKFNPEDVAREFANNFLKDGRHRYYGGGVRKIFRSLAKDQFKHPFKFAERQFKGTGSYGNGGAMRISPAAVYCMPMSENEFETFVVDVTRLTHTHPLGICGALLQAFAVRHLWYNLSKMSAPIDADSFLDGLLERLRKVQYNYVDFGKPAWKGACDSYTEKFCQIKSLLARTDSVPISEVAGLLGNNLEAVNSVPTAIYAFLRSLEPIAGIPFESVLLRCLAYTISLGGDTDTIGTMACSLAGGYCGFKDRTKMNDPSYSVPPLLLARCEGAEMISEYAEWTLPLRSPNACGSVTTDADKTDSSQPLKDTVVQSGCKRTAQQEEESSVSDCKKTKREPANNDQ</sequence>
<dbReference type="InterPro" id="IPR005502">
    <property type="entry name" value="Ribosyl_crysJ1"/>
</dbReference>
<feature type="region of interest" description="Disordered" evidence="13">
    <location>
        <begin position="363"/>
        <end position="413"/>
    </location>
</feature>
<dbReference type="Proteomes" id="UP001497525">
    <property type="component" value="Unassembled WGS sequence"/>
</dbReference>
<feature type="binding site" evidence="12">
    <location>
        <position position="56"/>
    </location>
    <ligand>
        <name>Mg(2+)</name>
        <dbReference type="ChEBI" id="CHEBI:18420"/>
        <label>1</label>
    </ligand>
</feature>
<evidence type="ECO:0000256" key="13">
    <source>
        <dbReference type="SAM" id="MobiDB-lite"/>
    </source>
</evidence>
<feature type="binding site" evidence="12">
    <location>
        <position position="300"/>
    </location>
    <ligand>
        <name>Mg(2+)</name>
        <dbReference type="ChEBI" id="CHEBI:18420"/>
        <label>1</label>
    </ligand>
</feature>
<comment type="similarity">
    <text evidence="1">Belongs to the ADP-ribosylglycohydrolase family.</text>
</comment>
<comment type="catalytic activity">
    <reaction evidence="11">
        <text>alpha-NAD(+) + H2O = ADP-D-ribose + nicotinamide + H(+)</text>
        <dbReference type="Rhea" id="RHEA:68792"/>
        <dbReference type="ChEBI" id="CHEBI:15377"/>
        <dbReference type="ChEBI" id="CHEBI:15378"/>
        <dbReference type="ChEBI" id="CHEBI:17154"/>
        <dbReference type="ChEBI" id="CHEBI:57967"/>
        <dbReference type="ChEBI" id="CHEBI:77017"/>
    </reaction>
</comment>
<evidence type="ECO:0000256" key="5">
    <source>
        <dbReference type="ARBA" id="ARBA00042398"/>
    </source>
</evidence>
<evidence type="ECO:0000256" key="9">
    <source>
        <dbReference type="ARBA" id="ARBA00043187"/>
    </source>
</evidence>
<keyword evidence="12" id="KW-0479">Metal-binding</keyword>
<evidence type="ECO:0000313" key="15">
    <source>
        <dbReference type="Proteomes" id="UP001497525"/>
    </source>
</evidence>
<feature type="binding site" evidence="12">
    <location>
        <position position="55"/>
    </location>
    <ligand>
        <name>Mg(2+)</name>
        <dbReference type="ChEBI" id="CHEBI:18420"/>
        <label>1</label>
    </ligand>
</feature>
<evidence type="ECO:0000256" key="6">
    <source>
        <dbReference type="ARBA" id="ARBA00042471"/>
    </source>
</evidence>
<dbReference type="EC" id="3.2.1.143" evidence="2"/>
<protein>
    <recommendedName>
        <fullName evidence="4">ADP-ribosylhydrolase ARH3</fullName>
        <ecNumber evidence="2">3.2.1.143</ecNumber>
    </recommendedName>
    <alternativeName>
        <fullName evidence="5">ADP-ribose glycohydrolase ARH3</fullName>
    </alternativeName>
    <alternativeName>
        <fullName evidence="6">ADP-ribosylhydrolase 3</fullName>
    </alternativeName>
    <alternativeName>
        <fullName evidence="9">O-acetyl-ADP-ribose deacetylase ARH3</fullName>
    </alternativeName>
    <alternativeName>
        <fullName evidence="10">Poly(ADP-ribose) glycohydrolase ARH3</fullName>
    </alternativeName>
    <alternativeName>
        <fullName evidence="8">[Protein ADP-ribosylarginine] hydrolase-like protein 2</fullName>
    </alternativeName>
    <alternativeName>
        <fullName evidence="7">[Protein ADP-ribosylserine] hydrolase</fullName>
    </alternativeName>
</protein>
<name>A0AAV2T0J2_CALDB</name>
<evidence type="ECO:0000256" key="2">
    <source>
        <dbReference type="ARBA" id="ARBA00012255"/>
    </source>
</evidence>
<organism evidence="14 15">
    <name type="scientific">Calicophoron daubneyi</name>
    <name type="common">Rumen fluke</name>
    <name type="synonym">Paramphistomum daubneyi</name>
    <dbReference type="NCBI Taxonomy" id="300641"/>
    <lineage>
        <taxon>Eukaryota</taxon>
        <taxon>Metazoa</taxon>
        <taxon>Spiralia</taxon>
        <taxon>Lophotrochozoa</taxon>
        <taxon>Platyhelminthes</taxon>
        <taxon>Trematoda</taxon>
        <taxon>Digenea</taxon>
        <taxon>Plagiorchiida</taxon>
        <taxon>Pronocephalata</taxon>
        <taxon>Paramphistomoidea</taxon>
        <taxon>Paramphistomidae</taxon>
        <taxon>Calicophoron</taxon>
    </lineage>
</organism>
<dbReference type="SUPFAM" id="SSF101478">
    <property type="entry name" value="ADP-ribosylglycohydrolase"/>
    <property type="match status" value="1"/>
</dbReference>
<keyword evidence="12" id="KW-0460">Magnesium</keyword>
<comment type="cofactor">
    <cofactor evidence="12">
        <name>Mg(2+)</name>
        <dbReference type="ChEBI" id="CHEBI:18420"/>
    </cofactor>
    <text evidence="12">Binds 2 magnesium ions per subunit.</text>
</comment>
<feature type="compositionally biased region" description="Basic and acidic residues" evidence="13">
    <location>
        <begin position="400"/>
        <end position="413"/>
    </location>
</feature>
<dbReference type="GO" id="GO:0004649">
    <property type="term" value="F:poly(ADP-ribose) glycohydrolase activity"/>
    <property type="evidence" value="ECO:0007669"/>
    <property type="project" value="UniProtKB-EC"/>
</dbReference>
<evidence type="ECO:0000256" key="4">
    <source>
        <dbReference type="ARBA" id="ARBA00041057"/>
    </source>
</evidence>
<accession>A0AAV2T0J2</accession>
<gene>
    <name evidence="14" type="ORF">CDAUBV1_LOCUS2859</name>
</gene>
<keyword evidence="3" id="KW-0378">Hydrolase</keyword>
<dbReference type="AlphaFoldDB" id="A0AAV2T0J2"/>
<evidence type="ECO:0000256" key="1">
    <source>
        <dbReference type="ARBA" id="ARBA00010702"/>
    </source>
</evidence>
<evidence type="ECO:0000256" key="10">
    <source>
        <dbReference type="ARBA" id="ARBA00043193"/>
    </source>
</evidence>
<dbReference type="PANTHER" id="PTHR16222:SF24">
    <property type="entry name" value="ADP-RIBOSYLHYDROLASE ARH3"/>
    <property type="match status" value="1"/>
</dbReference>
<comment type="caution">
    <text evidence="14">The sequence shown here is derived from an EMBL/GenBank/DDBJ whole genome shotgun (WGS) entry which is preliminary data.</text>
</comment>
<evidence type="ECO:0000256" key="12">
    <source>
        <dbReference type="PIRSR" id="PIRSR605502-1"/>
    </source>
</evidence>
<evidence type="ECO:0000256" key="11">
    <source>
        <dbReference type="ARBA" id="ARBA00049015"/>
    </source>
</evidence>
<dbReference type="InterPro" id="IPR036705">
    <property type="entry name" value="Ribosyl_crysJ1_sf"/>
</dbReference>
<proteinExistence type="inferred from homology"/>
<evidence type="ECO:0000256" key="3">
    <source>
        <dbReference type="ARBA" id="ARBA00022801"/>
    </source>
</evidence>
<feature type="binding site" evidence="12">
    <location>
        <position position="302"/>
    </location>
    <ligand>
        <name>Mg(2+)</name>
        <dbReference type="ChEBI" id="CHEBI:18420"/>
        <label>2</label>
    </ligand>
</feature>